<dbReference type="InterPro" id="IPR016181">
    <property type="entry name" value="Acyl_CoA_acyltransferase"/>
</dbReference>
<dbReference type="InterPro" id="IPR051531">
    <property type="entry name" value="N-acetyltransferase"/>
</dbReference>
<evidence type="ECO:0000313" key="3">
    <source>
        <dbReference type="Proteomes" id="UP000050489"/>
    </source>
</evidence>
<dbReference type="AlphaFoldDB" id="A0A2F0P767"/>
<proteinExistence type="predicted"/>
<dbReference type="Proteomes" id="UP000050489">
    <property type="component" value="Unassembled WGS sequence"/>
</dbReference>
<evidence type="ECO:0000259" key="1">
    <source>
        <dbReference type="PROSITE" id="PS51186"/>
    </source>
</evidence>
<dbReference type="EMBL" id="LJEX02000147">
    <property type="protein sequence ID" value="OCO79937.1"/>
    <property type="molecule type" value="Genomic_DNA"/>
</dbReference>
<dbReference type="Pfam" id="PF13302">
    <property type="entry name" value="Acetyltransf_3"/>
    <property type="match status" value="1"/>
</dbReference>
<name>A0A2F0P767_SERMA</name>
<gene>
    <name evidence="2" type="ORF">AN695_0207275</name>
</gene>
<feature type="domain" description="N-acetyltransferase" evidence="1">
    <location>
        <begin position="11"/>
        <end position="180"/>
    </location>
</feature>
<reference evidence="3" key="1">
    <citation type="submission" date="2016-04" db="EMBL/GenBank/DDBJ databases">
        <authorList>
            <person name="Osei Sekyere J."/>
            <person name="Sivertsen A."/>
            <person name="Pedersen A.T."/>
            <person name="Sundsfjord A."/>
        </authorList>
    </citation>
    <scope>NUCLEOTIDE SEQUENCE [LARGE SCALE GENOMIC DNA]</scope>
    <source>
        <strain evidence="3">945174350</strain>
    </source>
</reference>
<dbReference type="SUPFAM" id="SSF55729">
    <property type="entry name" value="Acyl-CoA N-acyltransferases (Nat)"/>
    <property type="match status" value="1"/>
</dbReference>
<dbReference type="RefSeq" id="WP_055317306.1">
    <property type="nucleotide sequence ID" value="NZ_CADDTT010000004.1"/>
</dbReference>
<dbReference type="PROSITE" id="PS51186">
    <property type="entry name" value="GNAT"/>
    <property type="match status" value="1"/>
</dbReference>
<dbReference type="PANTHER" id="PTHR43792">
    <property type="entry name" value="GNAT FAMILY, PUTATIVE (AFU_ORTHOLOGUE AFUA_3G00765)-RELATED-RELATED"/>
    <property type="match status" value="1"/>
</dbReference>
<evidence type="ECO:0000313" key="2">
    <source>
        <dbReference type="EMBL" id="OCO79937.1"/>
    </source>
</evidence>
<dbReference type="PANTHER" id="PTHR43792:SF1">
    <property type="entry name" value="N-ACETYLTRANSFERASE DOMAIN-CONTAINING PROTEIN"/>
    <property type="match status" value="1"/>
</dbReference>
<dbReference type="Gene3D" id="3.40.630.30">
    <property type="match status" value="1"/>
</dbReference>
<protein>
    <submittedName>
        <fullName evidence="2">Acetyltransferase</fullName>
    </submittedName>
</protein>
<dbReference type="GO" id="GO:0016747">
    <property type="term" value="F:acyltransferase activity, transferring groups other than amino-acyl groups"/>
    <property type="evidence" value="ECO:0007669"/>
    <property type="project" value="InterPro"/>
</dbReference>
<comment type="caution">
    <text evidence="2">The sequence shown here is derived from an EMBL/GenBank/DDBJ whole genome shotgun (WGS) entry which is preliminary data.</text>
</comment>
<accession>A0A2F0P767</accession>
<organism evidence="2 3">
    <name type="scientific">Serratia marcescens</name>
    <dbReference type="NCBI Taxonomy" id="615"/>
    <lineage>
        <taxon>Bacteria</taxon>
        <taxon>Pseudomonadati</taxon>
        <taxon>Pseudomonadota</taxon>
        <taxon>Gammaproteobacteria</taxon>
        <taxon>Enterobacterales</taxon>
        <taxon>Yersiniaceae</taxon>
        <taxon>Serratia</taxon>
    </lineage>
</organism>
<dbReference type="InterPro" id="IPR000182">
    <property type="entry name" value="GNAT_dom"/>
</dbReference>
<sequence>MRPLPLLTPRLILRPFTADDLPHFTAYRSHPDVARYQSWSDYGAADAQAFFERQRRLEFNREDSWFQLAVERREDGALLGDVAVHFFDAGRQAELGVTCAPSHQRQGMAHEALNAVIALLFGPLAKHRITAVVDARNLGAAALFGKLGFQREAHWRQNVFFKGAWGDEFGFALLQSEWRENAKHGAAE</sequence>
<keyword evidence="2" id="KW-0808">Transferase</keyword>